<name>A0A1R2AZ00_9CILI</name>
<dbReference type="EMBL" id="MPUH01001164">
    <property type="protein sequence ID" value="OMJ69736.1"/>
    <property type="molecule type" value="Genomic_DNA"/>
</dbReference>
<protein>
    <submittedName>
        <fullName evidence="2">Uncharacterized protein</fullName>
    </submittedName>
</protein>
<feature type="coiled-coil region" evidence="1">
    <location>
        <begin position="68"/>
        <end position="102"/>
    </location>
</feature>
<evidence type="ECO:0000256" key="1">
    <source>
        <dbReference type="SAM" id="Coils"/>
    </source>
</evidence>
<comment type="caution">
    <text evidence="2">The sequence shown here is derived from an EMBL/GenBank/DDBJ whole genome shotgun (WGS) entry which is preliminary data.</text>
</comment>
<evidence type="ECO:0000313" key="2">
    <source>
        <dbReference type="EMBL" id="OMJ69736.1"/>
    </source>
</evidence>
<dbReference type="AlphaFoldDB" id="A0A1R2AZ00"/>
<reference evidence="2 3" key="1">
    <citation type="submission" date="2016-11" db="EMBL/GenBank/DDBJ databases">
        <title>The macronuclear genome of Stentor coeruleus: a giant cell with tiny introns.</title>
        <authorList>
            <person name="Slabodnick M."/>
            <person name="Ruby J.G."/>
            <person name="Reiff S.B."/>
            <person name="Swart E.C."/>
            <person name="Gosai S."/>
            <person name="Prabakaran S."/>
            <person name="Witkowska E."/>
            <person name="Larue G.E."/>
            <person name="Fisher S."/>
            <person name="Freeman R.M."/>
            <person name="Gunawardena J."/>
            <person name="Chu W."/>
            <person name="Stover N.A."/>
            <person name="Gregory B.D."/>
            <person name="Nowacki M."/>
            <person name="Derisi J."/>
            <person name="Roy S.W."/>
            <person name="Marshall W.F."/>
            <person name="Sood P."/>
        </authorList>
    </citation>
    <scope>NUCLEOTIDE SEQUENCE [LARGE SCALE GENOMIC DNA]</scope>
    <source>
        <strain evidence="2">WM001</strain>
    </source>
</reference>
<gene>
    <name evidence="2" type="ORF">SteCoe_32461</name>
</gene>
<accession>A0A1R2AZ00</accession>
<keyword evidence="3" id="KW-1185">Reference proteome</keyword>
<dbReference type="Proteomes" id="UP000187209">
    <property type="component" value="Unassembled WGS sequence"/>
</dbReference>
<sequence length="158" mass="18299">MSKSFKIRNRASSYSRSSKMNVTMTGTSKYNLLKDITELINLITVCESNKEEVYSVYSPDSSSASNELHGLNLTITKLKDKMQQLQYENKALKNRYRILTNSANITGVIKENANETDEQENHDIMYRVLRKLNQDATYALDQFKEAIIQSEEDYEEDY</sequence>
<organism evidence="2 3">
    <name type="scientific">Stentor coeruleus</name>
    <dbReference type="NCBI Taxonomy" id="5963"/>
    <lineage>
        <taxon>Eukaryota</taxon>
        <taxon>Sar</taxon>
        <taxon>Alveolata</taxon>
        <taxon>Ciliophora</taxon>
        <taxon>Postciliodesmatophora</taxon>
        <taxon>Heterotrichea</taxon>
        <taxon>Heterotrichida</taxon>
        <taxon>Stentoridae</taxon>
        <taxon>Stentor</taxon>
    </lineage>
</organism>
<keyword evidence="1" id="KW-0175">Coiled coil</keyword>
<proteinExistence type="predicted"/>
<evidence type="ECO:0000313" key="3">
    <source>
        <dbReference type="Proteomes" id="UP000187209"/>
    </source>
</evidence>